<reference evidence="1" key="1">
    <citation type="submission" date="2022-08" db="EMBL/GenBank/DDBJ databases">
        <title>Genome Sequence of Fusarium decemcellulare.</title>
        <authorList>
            <person name="Buettner E."/>
        </authorList>
    </citation>
    <scope>NUCLEOTIDE SEQUENCE</scope>
    <source>
        <strain evidence="1">Babe19</strain>
    </source>
</reference>
<comment type="caution">
    <text evidence="1">The sequence shown here is derived from an EMBL/GenBank/DDBJ whole genome shotgun (WGS) entry which is preliminary data.</text>
</comment>
<dbReference type="Proteomes" id="UP001148629">
    <property type="component" value="Unassembled WGS sequence"/>
</dbReference>
<protein>
    <submittedName>
        <fullName evidence="1">Uncharacterized protein</fullName>
    </submittedName>
</protein>
<gene>
    <name evidence="1" type="ORF">NM208_g6044</name>
</gene>
<accession>A0ACC1SEW5</accession>
<evidence type="ECO:0000313" key="2">
    <source>
        <dbReference type="Proteomes" id="UP001148629"/>
    </source>
</evidence>
<name>A0ACC1SEW5_9HYPO</name>
<evidence type="ECO:0000313" key="1">
    <source>
        <dbReference type="EMBL" id="KAJ3538102.1"/>
    </source>
</evidence>
<keyword evidence="2" id="KW-1185">Reference proteome</keyword>
<dbReference type="EMBL" id="JANRMS010000540">
    <property type="protein sequence ID" value="KAJ3538102.1"/>
    <property type="molecule type" value="Genomic_DNA"/>
</dbReference>
<organism evidence="1 2">
    <name type="scientific">Fusarium decemcellulare</name>
    <dbReference type="NCBI Taxonomy" id="57161"/>
    <lineage>
        <taxon>Eukaryota</taxon>
        <taxon>Fungi</taxon>
        <taxon>Dikarya</taxon>
        <taxon>Ascomycota</taxon>
        <taxon>Pezizomycotina</taxon>
        <taxon>Sordariomycetes</taxon>
        <taxon>Hypocreomycetidae</taxon>
        <taxon>Hypocreales</taxon>
        <taxon>Nectriaceae</taxon>
        <taxon>Fusarium</taxon>
        <taxon>Fusarium decemcellulare species complex</taxon>
    </lineage>
</organism>
<proteinExistence type="predicted"/>
<sequence length="155" mass="16670">MRGNMHGRLIFSAEDLPAHFAVWAATPEAEFLHGRFAWASWDVEEMKSGDVFKSVQADTDFLTLGFRRESPGYEGSSSPRSNVVAPVVGGRVECETRFGLTTENPFSSGGFGFHPLKFHALSRVQPDDFCEALEADAEAGRGCLAVIASGGGGRA</sequence>